<name>A0A0A0D5X3_9PROT</name>
<gene>
    <name evidence="6" type="ORF">P409_15760</name>
</gene>
<evidence type="ECO:0000256" key="5">
    <source>
        <dbReference type="RuleBase" id="RU362118"/>
    </source>
</evidence>
<dbReference type="Proteomes" id="UP000029995">
    <property type="component" value="Unassembled WGS sequence"/>
</dbReference>
<dbReference type="EMBL" id="JANX01000182">
    <property type="protein sequence ID" value="KGM33455.1"/>
    <property type="molecule type" value="Genomic_DNA"/>
</dbReference>
<dbReference type="InterPro" id="IPR015422">
    <property type="entry name" value="PyrdxlP-dep_Trfase_small"/>
</dbReference>
<comment type="similarity">
    <text evidence="2 5">Belongs to the trans-sulfuration enzymes family.</text>
</comment>
<comment type="cofactor">
    <cofactor evidence="1 5">
        <name>pyridoxal 5'-phosphate</name>
        <dbReference type="ChEBI" id="CHEBI:597326"/>
    </cofactor>
</comment>
<evidence type="ECO:0000256" key="4">
    <source>
        <dbReference type="PIRSR" id="PIRSR001434-2"/>
    </source>
</evidence>
<dbReference type="InterPro" id="IPR000277">
    <property type="entry name" value="Cys/Met-Metab_PyrdxlP-dep_enz"/>
</dbReference>
<dbReference type="OrthoDB" id="9790858at2"/>
<reference evidence="6 7" key="1">
    <citation type="submission" date="2014-01" db="EMBL/GenBank/DDBJ databases">
        <title>Genome sequence determination for a cystic fibrosis isolate, Inquilinus limosus.</title>
        <authorList>
            <person name="Pino M."/>
            <person name="Di Conza J."/>
            <person name="Gutkind G."/>
        </authorList>
    </citation>
    <scope>NUCLEOTIDE SEQUENCE [LARGE SCALE GENOMIC DNA]</scope>
    <source>
        <strain evidence="6 7">MP06</strain>
    </source>
</reference>
<dbReference type="FunFam" id="3.40.640.10:FF:000046">
    <property type="entry name" value="Cystathionine gamma-lyase"/>
    <property type="match status" value="1"/>
</dbReference>
<dbReference type="InterPro" id="IPR015424">
    <property type="entry name" value="PyrdxlP-dep_Trfase"/>
</dbReference>
<evidence type="ECO:0000313" key="7">
    <source>
        <dbReference type="Proteomes" id="UP000029995"/>
    </source>
</evidence>
<proteinExistence type="inferred from homology"/>
<dbReference type="GO" id="GO:0019346">
    <property type="term" value="P:transsulfuration"/>
    <property type="evidence" value="ECO:0007669"/>
    <property type="project" value="InterPro"/>
</dbReference>
<dbReference type="AlphaFoldDB" id="A0A0A0D5X3"/>
<evidence type="ECO:0000256" key="1">
    <source>
        <dbReference type="ARBA" id="ARBA00001933"/>
    </source>
</evidence>
<accession>A0A0A0D5X3</accession>
<dbReference type="Gene3D" id="3.90.1150.10">
    <property type="entry name" value="Aspartate Aminotransferase, domain 1"/>
    <property type="match status" value="1"/>
</dbReference>
<dbReference type="GO" id="GO:0030170">
    <property type="term" value="F:pyridoxal phosphate binding"/>
    <property type="evidence" value="ECO:0007669"/>
    <property type="project" value="InterPro"/>
</dbReference>
<dbReference type="GO" id="GO:0019343">
    <property type="term" value="P:cysteine biosynthetic process via cystathionine"/>
    <property type="evidence" value="ECO:0007669"/>
    <property type="project" value="TreeGrafter"/>
</dbReference>
<organism evidence="6 7">
    <name type="scientific">Inquilinus limosus MP06</name>
    <dbReference type="NCBI Taxonomy" id="1398085"/>
    <lineage>
        <taxon>Bacteria</taxon>
        <taxon>Pseudomonadati</taxon>
        <taxon>Pseudomonadota</taxon>
        <taxon>Alphaproteobacteria</taxon>
        <taxon>Rhodospirillales</taxon>
        <taxon>Rhodospirillaceae</taxon>
        <taxon>Inquilinus</taxon>
    </lineage>
</organism>
<dbReference type="Pfam" id="PF01053">
    <property type="entry name" value="Cys_Met_Meta_PP"/>
    <property type="match status" value="1"/>
</dbReference>
<dbReference type="GO" id="GO:0003962">
    <property type="term" value="F:cystathionine gamma-synthase activity"/>
    <property type="evidence" value="ECO:0007669"/>
    <property type="project" value="TreeGrafter"/>
</dbReference>
<comment type="caution">
    <text evidence="6">The sequence shown here is derived from an EMBL/GenBank/DDBJ whole genome shotgun (WGS) entry which is preliminary data.</text>
</comment>
<dbReference type="GO" id="GO:0005737">
    <property type="term" value="C:cytoplasm"/>
    <property type="evidence" value="ECO:0007669"/>
    <property type="project" value="TreeGrafter"/>
</dbReference>
<evidence type="ECO:0000313" key="6">
    <source>
        <dbReference type="EMBL" id="KGM33455.1"/>
    </source>
</evidence>
<protein>
    <submittedName>
        <fullName evidence="6">Cystathionine gamma-synthase</fullName>
    </submittedName>
</protein>
<dbReference type="PROSITE" id="PS00868">
    <property type="entry name" value="CYS_MET_METAB_PP"/>
    <property type="match status" value="1"/>
</dbReference>
<dbReference type="PANTHER" id="PTHR11808:SF15">
    <property type="entry name" value="CYSTATHIONINE GAMMA-LYASE"/>
    <property type="match status" value="1"/>
</dbReference>
<keyword evidence="3 4" id="KW-0663">Pyridoxal phosphate</keyword>
<sequence length="384" mass="40876">MADKDREPKRSAASITAQALGWVDPVTRAVTPAIHPSSTYIRDPDNQYRSGRIYARDNNPSFDQAEAVLAALEGAAGAAVFASGMAAATAVFLALAPGDHVLAPKVMYWSLRNWLVTEATRWGLKVELVDTHDIDAVRAALRPGETKLVWLETPANPLWTVTDIAAVAEAAHAAGARVAVDSTVATPVHTRPLALGADLVMHSATKYLNGHSDVVAGALATARDDETWQRIKRIRAQHGAILGPFEAWLLLRGMRTLVPRVRQASATALAIAEHFRGHELVSAVLYPGLDDAPGHAVATRQMRDGFGGMLSLRVKAGAQAAIATAAKVELWKRATSLGGVESLIEHRASVEGPTSPVPDDLLRLSAGIEDPAELIADLEQALRA</sequence>
<dbReference type="SUPFAM" id="SSF53383">
    <property type="entry name" value="PLP-dependent transferases"/>
    <property type="match status" value="1"/>
</dbReference>
<dbReference type="GO" id="GO:0004123">
    <property type="term" value="F:cystathionine gamma-lyase activity"/>
    <property type="evidence" value="ECO:0007669"/>
    <property type="project" value="TreeGrafter"/>
</dbReference>
<dbReference type="PANTHER" id="PTHR11808">
    <property type="entry name" value="TRANS-SULFURATION ENZYME FAMILY MEMBER"/>
    <property type="match status" value="1"/>
</dbReference>
<dbReference type="InterPro" id="IPR015421">
    <property type="entry name" value="PyrdxlP-dep_Trfase_major"/>
</dbReference>
<evidence type="ECO:0000256" key="2">
    <source>
        <dbReference type="ARBA" id="ARBA00009077"/>
    </source>
</evidence>
<dbReference type="InterPro" id="IPR054542">
    <property type="entry name" value="Cys_met_metab_PP"/>
</dbReference>
<dbReference type="Gene3D" id="3.40.640.10">
    <property type="entry name" value="Type I PLP-dependent aspartate aminotransferase-like (Major domain)"/>
    <property type="match status" value="1"/>
</dbReference>
<evidence type="ECO:0000256" key="3">
    <source>
        <dbReference type="ARBA" id="ARBA00022898"/>
    </source>
</evidence>
<dbReference type="RefSeq" id="WP_034838885.1">
    <property type="nucleotide sequence ID" value="NZ_JANX01000182.1"/>
</dbReference>
<dbReference type="PIRSF" id="PIRSF001434">
    <property type="entry name" value="CGS"/>
    <property type="match status" value="1"/>
</dbReference>
<feature type="modified residue" description="N6-(pyridoxal phosphate)lysine" evidence="4">
    <location>
        <position position="206"/>
    </location>
</feature>